<dbReference type="Proteomes" id="UP000077266">
    <property type="component" value="Unassembled WGS sequence"/>
</dbReference>
<accession>A0A165QCX7</accession>
<dbReference type="EMBL" id="KV425883">
    <property type="protein sequence ID" value="KZW03425.1"/>
    <property type="molecule type" value="Genomic_DNA"/>
</dbReference>
<feature type="region of interest" description="Disordered" evidence="1">
    <location>
        <begin position="1"/>
        <end position="91"/>
    </location>
</feature>
<dbReference type="InParanoid" id="A0A165QCX7"/>
<gene>
    <name evidence="2" type="ORF">EXIGLDRAFT_721686</name>
</gene>
<sequence>MSGSNDTARFDASVPHSHKNADRKDQRTHANTVEAANKAEKEERQAERERAENSDPLEPAKAHGNEPSRGAKVDKMIEEQEEEELRNKGKI</sequence>
<dbReference type="OrthoDB" id="3358750at2759"/>
<evidence type="ECO:0000313" key="3">
    <source>
        <dbReference type="Proteomes" id="UP000077266"/>
    </source>
</evidence>
<feature type="compositionally biased region" description="Basic and acidic residues" evidence="1">
    <location>
        <begin position="37"/>
        <end position="78"/>
    </location>
</feature>
<reference evidence="2 3" key="1">
    <citation type="journal article" date="2016" name="Mol. Biol. Evol.">
        <title>Comparative Genomics of Early-Diverging Mushroom-Forming Fungi Provides Insights into the Origins of Lignocellulose Decay Capabilities.</title>
        <authorList>
            <person name="Nagy L.G."/>
            <person name="Riley R."/>
            <person name="Tritt A."/>
            <person name="Adam C."/>
            <person name="Daum C."/>
            <person name="Floudas D."/>
            <person name="Sun H."/>
            <person name="Yadav J.S."/>
            <person name="Pangilinan J."/>
            <person name="Larsson K.H."/>
            <person name="Matsuura K."/>
            <person name="Barry K."/>
            <person name="Labutti K."/>
            <person name="Kuo R."/>
            <person name="Ohm R.A."/>
            <person name="Bhattacharya S.S."/>
            <person name="Shirouzu T."/>
            <person name="Yoshinaga Y."/>
            <person name="Martin F.M."/>
            <person name="Grigoriev I.V."/>
            <person name="Hibbett D.S."/>
        </authorList>
    </citation>
    <scope>NUCLEOTIDE SEQUENCE [LARGE SCALE GENOMIC DNA]</scope>
    <source>
        <strain evidence="2 3">HHB12029</strain>
    </source>
</reference>
<feature type="compositionally biased region" description="Basic and acidic residues" evidence="1">
    <location>
        <begin position="19"/>
        <end position="28"/>
    </location>
</feature>
<evidence type="ECO:0000256" key="1">
    <source>
        <dbReference type="SAM" id="MobiDB-lite"/>
    </source>
</evidence>
<name>A0A165QCX7_EXIGL</name>
<dbReference type="PANTHER" id="PTHR39475">
    <property type="entry name" value="CONIDIATION-SPECIFIC PROTEIN 6"/>
    <property type="match status" value="1"/>
</dbReference>
<organism evidence="2 3">
    <name type="scientific">Exidia glandulosa HHB12029</name>
    <dbReference type="NCBI Taxonomy" id="1314781"/>
    <lineage>
        <taxon>Eukaryota</taxon>
        <taxon>Fungi</taxon>
        <taxon>Dikarya</taxon>
        <taxon>Basidiomycota</taxon>
        <taxon>Agaricomycotina</taxon>
        <taxon>Agaricomycetes</taxon>
        <taxon>Auriculariales</taxon>
        <taxon>Exidiaceae</taxon>
        <taxon>Exidia</taxon>
    </lineage>
</organism>
<dbReference type="AlphaFoldDB" id="A0A165QCX7"/>
<evidence type="ECO:0000313" key="2">
    <source>
        <dbReference type="EMBL" id="KZW03425.1"/>
    </source>
</evidence>
<dbReference type="PANTHER" id="PTHR39475:SF1">
    <property type="entry name" value="CONIDIATION-SPECIFIC PROTEIN 6"/>
    <property type="match status" value="1"/>
</dbReference>
<protein>
    <submittedName>
        <fullName evidence="2">Uncharacterized protein</fullName>
    </submittedName>
</protein>
<keyword evidence="3" id="KW-1185">Reference proteome</keyword>
<proteinExistence type="predicted"/>